<proteinExistence type="predicted"/>
<keyword evidence="11" id="KW-0325">Glycoprotein</keyword>
<feature type="transmembrane region" description="Helical" evidence="13">
    <location>
        <begin position="60"/>
        <end position="80"/>
    </location>
</feature>
<sequence>MPQMNGSLITATEFIIGGIPGLESYEKELFALFLIIYIFTLLGNVCVIVLIVADRRLHTPMYFFIANLSLVDLVTTTTVSPKMLSAFLLHDNIISYSACFLQMYVFLSSECTVCFMLAVMAFDRYVAICNPLRYSSIITNKTCILLAGCTWLSGFSFPAVSVYQTLHLQFCGPYTIPYCFCDFPPVLLLACSDTSAVIQLGLTLALVGINFPFVFVIASYAKILISILKIASRDGRRKAFLTCSSHLLSVFTFYASSAFMYALVRSEAVSLQARTLITLSYAVFLPMINPLIYSFRNKDIKNAMGKLLYGSNPQRHHA</sequence>
<dbReference type="GO" id="GO:0004984">
    <property type="term" value="F:olfactory receptor activity"/>
    <property type="evidence" value="ECO:0007669"/>
    <property type="project" value="InterPro"/>
</dbReference>
<dbReference type="InterPro" id="IPR017452">
    <property type="entry name" value="GPCR_Rhodpsn_7TM"/>
</dbReference>
<evidence type="ECO:0000256" key="2">
    <source>
        <dbReference type="ARBA" id="ARBA00022475"/>
    </source>
</evidence>
<dbReference type="InterPro" id="IPR000276">
    <property type="entry name" value="GPCR_Rhodpsn"/>
</dbReference>
<evidence type="ECO:0000256" key="5">
    <source>
        <dbReference type="ARBA" id="ARBA00022725"/>
    </source>
</evidence>
<evidence type="ECO:0000256" key="1">
    <source>
        <dbReference type="ARBA" id="ARBA00004651"/>
    </source>
</evidence>
<dbReference type="GO" id="GO:0004930">
    <property type="term" value="F:G protein-coupled receptor activity"/>
    <property type="evidence" value="ECO:0007669"/>
    <property type="project" value="UniProtKB-KW"/>
</dbReference>
<feature type="transmembrane region" description="Helical" evidence="13">
    <location>
        <begin position="276"/>
        <end position="295"/>
    </location>
</feature>
<keyword evidence="8 13" id="KW-0472">Membrane</keyword>
<evidence type="ECO:0000256" key="4">
    <source>
        <dbReference type="ARBA" id="ARBA00022692"/>
    </source>
</evidence>
<reference evidence="15" key="3">
    <citation type="submission" date="2025-09" db="UniProtKB">
        <authorList>
            <consortium name="Ensembl"/>
        </authorList>
    </citation>
    <scope>IDENTIFICATION</scope>
</reference>
<dbReference type="Pfam" id="PF13853">
    <property type="entry name" value="7tm_4"/>
    <property type="match status" value="1"/>
</dbReference>
<evidence type="ECO:0000313" key="15">
    <source>
        <dbReference type="Ensembl" id="ENSECRP00000006876.1"/>
    </source>
</evidence>
<keyword evidence="16" id="KW-1185">Reference proteome</keyword>
<evidence type="ECO:0000256" key="9">
    <source>
        <dbReference type="ARBA" id="ARBA00023157"/>
    </source>
</evidence>
<comment type="subcellular location">
    <subcellularLocation>
        <location evidence="1">Cell membrane</location>
        <topology evidence="1">Multi-pass membrane protein</topology>
    </subcellularLocation>
</comment>
<feature type="domain" description="G-protein coupled receptors family 1 profile" evidence="14">
    <location>
        <begin position="43"/>
        <end position="293"/>
    </location>
</feature>
<evidence type="ECO:0000256" key="12">
    <source>
        <dbReference type="ARBA" id="ARBA00023224"/>
    </source>
</evidence>
<evidence type="ECO:0000259" key="14">
    <source>
        <dbReference type="PROSITE" id="PS50262"/>
    </source>
</evidence>
<dbReference type="PANTHER" id="PTHR24242">
    <property type="entry name" value="G-PROTEIN COUPLED RECEPTOR"/>
    <property type="match status" value="1"/>
</dbReference>
<keyword evidence="9" id="KW-1015">Disulfide bond</keyword>
<keyword evidence="10" id="KW-0675">Receptor</keyword>
<dbReference type="Ensembl" id="ENSECRT00000006986.1">
    <property type="protein sequence ID" value="ENSECRP00000006876.1"/>
    <property type="gene ID" value="ENSECRG00000004586.1"/>
</dbReference>
<keyword evidence="4 13" id="KW-0812">Transmembrane</keyword>
<evidence type="ECO:0000256" key="13">
    <source>
        <dbReference type="SAM" id="Phobius"/>
    </source>
</evidence>
<evidence type="ECO:0000256" key="6">
    <source>
        <dbReference type="ARBA" id="ARBA00022989"/>
    </source>
</evidence>
<dbReference type="PRINTS" id="PR00245">
    <property type="entry name" value="OLFACTORYR"/>
</dbReference>
<dbReference type="InterPro" id="IPR000725">
    <property type="entry name" value="Olfact_rcpt"/>
</dbReference>
<protein>
    <submittedName>
        <fullName evidence="15">Olfactory receptor 2AT4-like</fullName>
    </submittedName>
</protein>
<keyword evidence="2" id="KW-1003">Cell membrane</keyword>
<dbReference type="PRINTS" id="PR00237">
    <property type="entry name" value="GPCRRHODOPSN"/>
</dbReference>
<dbReference type="CDD" id="cd13954">
    <property type="entry name" value="7tmA_OR"/>
    <property type="match status" value="1"/>
</dbReference>
<name>A0A8C4RU86_ERPCA</name>
<feature type="transmembrane region" description="Helical" evidence="13">
    <location>
        <begin position="239"/>
        <end position="264"/>
    </location>
</feature>
<keyword evidence="5" id="KW-0552">Olfaction</keyword>
<evidence type="ECO:0000313" key="16">
    <source>
        <dbReference type="Proteomes" id="UP000694620"/>
    </source>
</evidence>
<keyword evidence="3" id="KW-0716">Sensory transduction</keyword>
<dbReference type="GeneTree" id="ENSGT01140000282520"/>
<evidence type="ECO:0000256" key="3">
    <source>
        <dbReference type="ARBA" id="ARBA00022606"/>
    </source>
</evidence>
<dbReference type="FunFam" id="1.20.1070.10:FF:000001">
    <property type="entry name" value="Olfactory receptor"/>
    <property type="match status" value="1"/>
</dbReference>
<dbReference type="Proteomes" id="UP000694620">
    <property type="component" value="Chromosome 4"/>
</dbReference>
<organism evidence="15 16">
    <name type="scientific">Erpetoichthys calabaricus</name>
    <name type="common">Rope fish</name>
    <name type="synonym">Calamoichthys calabaricus</name>
    <dbReference type="NCBI Taxonomy" id="27687"/>
    <lineage>
        <taxon>Eukaryota</taxon>
        <taxon>Metazoa</taxon>
        <taxon>Chordata</taxon>
        <taxon>Craniata</taxon>
        <taxon>Vertebrata</taxon>
        <taxon>Euteleostomi</taxon>
        <taxon>Actinopterygii</taxon>
        <taxon>Polypteriformes</taxon>
        <taxon>Polypteridae</taxon>
        <taxon>Erpetoichthys</taxon>
    </lineage>
</organism>
<feature type="transmembrane region" description="Helical" evidence="13">
    <location>
        <begin position="143"/>
        <end position="163"/>
    </location>
</feature>
<feature type="transmembrane region" description="Helical" evidence="13">
    <location>
        <begin position="196"/>
        <end position="218"/>
    </location>
</feature>
<dbReference type="Gene3D" id="1.20.1070.10">
    <property type="entry name" value="Rhodopsin 7-helix transmembrane proteins"/>
    <property type="match status" value="1"/>
</dbReference>
<evidence type="ECO:0000256" key="10">
    <source>
        <dbReference type="ARBA" id="ARBA00023170"/>
    </source>
</evidence>
<reference evidence="15" key="1">
    <citation type="submission" date="2021-06" db="EMBL/GenBank/DDBJ databases">
        <authorList>
            <consortium name="Wellcome Sanger Institute Data Sharing"/>
        </authorList>
    </citation>
    <scope>NUCLEOTIDE SEQUENCE [LARGE SCALE GENOMIC DNA]</scope>
</reference>
<dbReference type="PANTHER" id="PTHR24242:SF359">
    <property type="entry name" value="ODORANT RECEPTOR-RELATED"/>
    <property type="match status" value="1"/>
</dbReference>
<accession>A0A8C4RU86</accession>
<keyword evidence="6 13" id="KW-1133">Transmembrane helix</keyword>
<dbReference type="SUPFAM" id="SSF81321">
    <property type="entry name" value="Family A G protein-coupled receptor-like"/>
    <property type="match status" value="1"/>
</dbReference>
<keyword evidence="7" id="KW-0297">G-protein coupled receptor</keyword>
<evidence type="ECO:0000256" key="7">
    <source>
        <dbReference type="ARBA" id="ARBA00023040"/>
    </source>
</evidence>
<dbReference type="PROSITE" id="PS50262">
    <property type="entry name" value="G_PROTEIN_RECEP_F1_2"/>
    <property type="match status" value="1"/>
</dbReference>
<reference evidence="15" key="2">
    <citation type="submission" date="2025-08" db="UniProtKB">
        <authorList>
            <consortium name="Ensembl"/>
        </authorList>
    </citation>
    <scope>IDENTIFICATION</scope>
</reference>
<dbReference type="InterPro" id="IPR050939">
    <property type="entry name" value="Olfactory_GPCR1"/>
</dbReference>
<evidence type="ECO:0000256" key="11">
    <source>
        <dbReference type="ARBA" id="ARBA00023180"/>
    </source>
</evidence>
<evidence type="ECO:0000256" key="8">
    <source>
        <dbReference type="ARBA" id="ARBA00023136"/>
    </source>
</evidence>
<keyword evidence="12" id="KW-0807">Transducer</keyword>
<feature type="transmembrane region" description="Helical" evidence="13">
    <location>
        <begin position="100"/>
        <end position="122"/>
    </location>
</feature>
<dbReference type="AlphaFoldDB" id="A0A8C4RU86"/>
<feature type="transmembrane region" description="Helical" evidence="13">
    <location>
        <begin position="29"/>
        <end position="53"/>
    </location>
</feature>
<dbReference type="GO" id="GO:0005886">
    <property type="term" value="C:plasma membrane"/>
    <property type="evidence" value="ECO:0007669"/>
    <property type="project" value="UniProtKB-SubCell"/>
</dbReference>